<dbReference type="InterPro" id="IPR052021">
    <property type="entry name" value="Type-I_RS_S_subunit"/>
</dbReference>
<accession>A0A484F6M2</accession>
<dbReference type="GO" id="GO:0009307">
    <property type="term" value="P:DNA restriction-modification system"/>
    <property type="evidence" value="ECO:0007669"/>
    <property type="project" value="UniProtKB-KW"/>
</dbReference>
<evidence type="ECO:0000259" key="4">
    <source>
        <dbReference type="Pfam" id="PF01420"/>
    </source>
</evidence>
<dbReference type="Gene3D" id="1.10.287.1120">
    <property type="entry name" value="Bipartite methylase S protein"/>
    <property type="match status" value="1"/>
</dbReference>
<dbReference type="Gene3D" id="3.90.220.20">
    <property type="entry name" value="DNA methylase specificity domains"/>
    <property type="match status" value="2"/>
</dbReference>
<evidence type="ECO:0000256" key="2">
    <source>
        <dbReference type="ARBA" id="ARBA00022747"/>
    </source>
</evidence>
<proteinExistence type="inferred from homology"/>
<name>A0A484F6M2_9EURY</name>
<evidence type="ECO:0000256" key="1">
    <source>
        <dbReference type="ARBA" id="ARBA00010923"/>
    </source>
</evidence>
<dbReference type="InterPro" id="IPR000055">
    <property type="entry name" value="Restrct_endonuc_typeI_TRD"/>
</dbReference>
<dbReference type="InterPro" id="IPR044946">
    <property type="entry name" value="Restrct_endonuc_typeI_TRD_sf"/>
</dbReference>
<dbReference type="AlphaFoldDB" id="A0A484F6M2"/>
<protein>
    <submittedName>
        <fullName evidence="5">Type I restriction enzyme S subunit</fullName>
    </submittedName>
</protein>
<reference evidence="5 6" key="1">
    <citation type="submission" date="2019-03" db="EMBL/GenBank/DDBJ databases">
        <title>Genomic Encyclopedia of Type Strains, Phase IV (KMG-IV): sequencing the most valuable type-strain genomes for metagenomic binning, comparative biology and taxonomic classification.</title>
        <authorList>
            <person name="Goeker M."/>
        </authorList>
    </citation>
    <scope>NUCLEOTIDE SEQUENCE [LARGE SCALE GENOMIC DNA]</scope>
    <source>
        <strain evidence="5 6">DSM 13328</strain>
    </source>
</reference>
<dbReference type="EMBL" id="SNYS01000005">
    <property type="protein sequence ID" value="TDQ70998.1"/>
    <property type="molecule type" value="Genomic_DNA"/>
</dbReference>
<feature type="domain" description="Type I restriction modification DNA specificity" evidence="4">
    <location>
        <begin position="10"/>
        <end position="176"/>
    </location>
</feature>
<comment type="caution">
    <text evidence="5">The sequence shown here is derived from an EMBL/GenBank/DDBJ whole genome shotgun (WGS) entry which is preliminary data.</text>
</comment>
<evidence type="ECO:0000256" key="3">
    <source>
        <dbReference type="ARBA" id="ARBA00023125"/>
    </source>
</evidence>
<feature type="domain" description="Type I restriction modification DNA specificity" evidence="4">
    <location>
        <begin position="239"/>
        <end position="410"/>
    </location>
</feature>
<evidence type="ECO:0000313" key="5">
    <source>
        <dbReference type="EMBL" id="TDQ70998.1"/>
    </source>
</evidence>
<dbReference type="PANTHER" id="PTHR30408:SF12">
    <property type="entry name" value="TYPE I RESTRICTION ENZYME MJAVIII SPECIFICITY SUBUNIT"/>
    <property type="match status" value="1"/>
</dbReference>
<dbReference type="OrthoDB" id="84651at2157"/>
<dbReference type="PANTHER" id="PTHR30408">
    <property type="entry name" value="TYPE-1 RESTRICTION ENZYME ECOKI SPECIFICITY PROTEIN"/>
    <property type="match status" value="1"/>
</dbReference>
<dbReference type="Proteomes" id="UP000294855">
    <property type="component" value="Unassembled WGS sequence"/>
</dbReference>
<sequence>MNSKEVKNIPSNWTITNLGSIAKWGSGGTPSRKNPEFYSGTIPWIKTGELSDSFIYDSEEKINQDAIDKSSAKLFPKNSVLIAMYGATIGKCAILGVEATTNQACAAAIVNDNIYYKYLFHYLVSQKDAFLKKGKGGAQPNISQEILKAHPIPIPPFPEQQRIVDRIESLFEKLDQAKKLAQKALDQFEERKAAILHKAFTGELTREWRKNHNFVCDFSTSFDNDVILFEIPDCWIWTTFGEITTIIGGGTPPSNVDEYYENGTIPWISPSDLSNYKSKYISKGKKNITELGLSKSSARLMPKGTVLLSSRAPIGYVAIAENELCTNQGFKSFLPNFHYLPLYLYYYLIFMGERLESYASGTTFLELSGKRISQIGFPVPPIEEQERIVSILDEIFTFEDQSNELIDVIEQIDLIKKSILARAFRGELGTNNPNEEKMNI</sequence>
<gene>
    <name evidence="5" type="ORF">C7391_0097</name>
</gene>
<dbReference type="CDD" id="cd17273">
    <property type="entry name" value="RMtype1_S_EcoJA69PI-TRD1-CR1_like"/>
    <property type="match status" value="1"/>
</dbReference>
<keyword evidence="6" id="KW-1185">Reference proteome</keyword>
<keyword evidence="2" id="KW-0680">Restriction system</keyword>
<dbReference type="GO" id="GO:0003677">
    <property type="term" value="F:DNA binding"/>
    <property type="evidence" value="ECO:0007669"/>
    <property type="project" value="UniProtKB-KW"/>
</dbReference>
<keyword evidence="3" id="KW-0238">DNA-binding</keyword>
<dbReference type="CDD" id="cd17515">
    <property type="entry name" value="RMtype1_S_MjaORF132P_Sau1132ORF3780P-TRD1-CR1_like"/>
    <property type="match status" value="1"/>
</dbReference>
<organism evidence="5 6">
    <name type="scientific">Methanimicrococcus blatticola</name>
    <dbReference type="NCBI Taxonomy" id="91560"/>
    <lineage>
        <taxon>Archaea</taxon>
        <taxon>Methanobacteriati</taxon>
        <taxon>Methanobacteriota</taxon>
        <taxon>Stenosarchaea group</taxon>
        <taxon>Methanomicrobia</taxon>
        <taxon>Methanosarcinales</taxon>
        <taxon>Methanosarcinaceae</taxon>
        <taxon>Methanimicrococcus</taxon>
    </lineage>
</organism>
<dbReference type="RefSeq" id="WP_133516587.1">
    <property type="nucleotide sequence ID" value="NZ_JAHDUW010000001.1"/>
</dbReference>
<dbReference type="SUPFAM" id="SSF116734">
    <property type="entry name" value="DNA methylase specificity domain"/>
    <property type="match status" value="2"/>
</dbReference>
<evidence type="ECO:0000313" key="6">
    <source>
        <dbReference type="Proteomes" id="UP000294855"/>
    </source>
</evidence>
<dbReference type="Pfam" id="PF01420">
    <property type="entry name" value="Methylase_S"/>
    <property type="match status" value="2"/>
</dbReference>
<comment type="similarity">
    <text evidence="1">Belongs to the type-I restriction system S methylase family.</text>
</comment>